<dbReference type="AlphaFoldDB" id="A0A2G5FCA3"/>
<dbReference type="GO" id="GO:0005739">
    <property type="term" value="C:mitochondrion"/>
    <property type="evidence" value="ECO:0007669"/>
    <property type="project" value="TreeGrafter"/>
</dbReference>
<accession>A0A2G5FCA3</accession>
<dbReference type="EMBL" id="KZ305018">
    <property type="protein sequence ID" value="PIA65638.1"/>
    <property type="molecule type" value="Genomic_DNA"/>
</dbReference>
<feature type="coiled-coil region" evidence="4">
    <location>
        <begin position="118"/>
        <end position="166"/>
    </location>
</feature>
<evidence type="ECO:0000313" key="7">
    <source>
        <dbReference type="Proteomes" id="UP000230069"/>
    </source>
</evidence>
<dbReference type="InParanoid" id="A0A2G5FCA3"/>
<comment type="similarity">
    <text evidence="1">Belongs to the AFG1 ATPase family.</text>
</comment>
<feature type="region of interest" description="Disordered" evidence="5">
    <location>
        <begin position="81"/>
        <end position="100"/>
    </location>
</feature>
<dbReference type="Pfam" id="PF03969">
    <property type="entry name" value="AFG1_ATPase"/>
    <property type="match status" value="1"/>
</dbReference>
<organism evidence="6 7">
    <name type="scientific">Aquilegia coerulea</name>
    <name type="common">Rocky mountain columbine</name>
    <dbReference type="NCBI Taxonomy" id="218851"/>
    <lineage>
        <taxon>Eukaryota</taxon>
        <taxon>Viridiplantae</taxon>
        <taxon>Streptophyta</taxon>
        <taxon>Embryophyta</taxon>
        <taxon>Tracheophyta</taxon>
        <taxon>Spermatophyta</taxon>
        <taxon>Magnoliopsida</taxon>
        <taxon>Ranunculales</taxon>
        <taxon>Ranunculaceae</taxon>
        <taxon>Thalictroideae</taxon>
        <taxon>Aquilegia</taxon>
    </lineage>
</organism>
<dbReference type="InterPro" id="IPR027417">
    <property type="entry name" value="P-loop_NTPase"/>
</dbReference>
<dbReference type="PANTHER" id="PTHR12169:SF6">
    <property type="entry name" value="AFG1-LIKE ATPASE"/>
    <property type="match status" value="1"/>
</dbReference>
<evidence type="ECO:0000256" key="2">
    <source>
        <dbReference type="ARBA" id="ARBA00022741"/>
    </source>
</evidence>
<evidence type="ECO:0008006" key="8">
    <source>
        <dbReference type="Google" id="ProtNLM"/>
    </source>
</evidence>
<dbReference type="GO" id="GO:0016887">
    <property type="term" value="F:ATP hydrolysis activity"/>
    <property type="evidence" value="ECO:0007669"/>
    <property type="project" value="InterPro"/>
</dbReference>
<keyword evidence="2" id="KW-0547">Nucleotide-binding</keyword>
<evidence type="ECO:0000313" key="6">
    <source>
        <dbReference type="EMBL" id="PIA65638.1"/>
    </source>
</evidence>
<dbReference type="FunFam" id="3.40.50.300:FF:001040">
    <property type="entry name" value="AFG1-like ATPase isoform C"/>
    <property type="match status" value="1"/>
</dbReference>
<dbReference type="OrthoDB" id="548867at2759"/>
<gene>
    <name evidence="6" type="ORF">AQUCO_00100860v1</name>
</gene>
<dbReference type="FunCoup" id="A0A2G5FCA3">
    <property type="interactions" value="71"/>
</dbReference>
<evidence type="ECO:0000256" key="1">
    <source>
        <dbReference type="ARBA" id="ARBA00010322"/>
    </source>
</evidence>
<sequence length="673" mass="77535">MALMAPRLRRKVLMPYLGAKLNFGQKERRKRTLPGYQLKRKKKTMMMMMMMRRFTANFFRKTLRPLNNYNSHKYIIRHYCDQQSQSSSSTSTSSRRSGPLTTYRNLVVQGKLQHDPHQENVASKLEDLLGRLEQYEKDMEEYHVNLANWEKNRENERRRILMGEAESRQQGDVWTATNKTRSTFVEKYILRKRDDTVEPGVGKWVSYLNREKKLNSAVGPRPVAPSAPKGLYLYGNVGSGKTMLMDMFYSATEGIVKHRRRFHFHEVIWRHCFLQAMLEINEHMHKIWKDQVEEKSSESGIYSWIMSLPFDTKVKEWLVAEERYKKEVQMKNILPAVADKFLVDRQAGQRGASILCFDEIQTVDVFAIVALSGIVSRLLSTGTVLVATSNRAPEDLNQDGMQREIFLKLVAQMEEHCQNVLVGNEVDYRRLIAKRAVSQDHYFWPLDENALTEYEKMWSEITNQTGGGITSNTISVMFGRVLEVPESCNGIARFSFEYLCGRPVGAADYIALARNYHTVFISDIPAMSMRIRDKARRFITLIDELYNYHCRLFCTAATSIDDLFQGTDEGALFDLESFQFETETEGAKLRRDVLAEGNVSSVGAPSEIVSLLSGQEEMFAFRRAVSRLIEMQTPLYLDGVFSLHPYFQRKPHTVCDHSRTSELQASSGPAFST</sequence>
<dbReference type="PANTHER" id="PTHR12169">
    <property type="entry name" value="ATPASE N2B"/>
    <property type="match status" value="1"/>
</dbReference>
<dbReference type="Proteomes" id="UP000230069">
    <property type="component" value="Unassembled WGS sequence"/>
</dbReference>
<evidence type="ECO:0000256" key="4">
    <source>
        <dbReference type="SAM" id="Coils"/>
    </source>
</evidence>
<evidence type="ECO:0000256" key="3">
    <source>
        <dbReference type="ARBA" id="ARBA00022840"/>
    </source>
</evidence>
<dbReference type="InterPro" id="IPR005654">
    <property type="entry name" value="ATPase_AFG1-like"/>
</dbReference>
<dbReference type="Gene3D" id="3.40.50.300">
    <property type="entry name" value="P-loop containing nucleotide triphosphate hydrolases"/>
    <property type="match status" value="1"/>
</dbReference>
<feature type="compositionally biased region" description="Low complexity" evidence="5">
    <location>
        <begin position="82"/>
        <end position="97"/>
    </location>
</feature>
<dbReference type="GO" id="GO:0005524">
    <property type="term" value="F:ATP binding"/>
    <property type="evidence" value="ECO:0007669"/>
    <property type="project" value="UniProtKB-KW"/>
</dbReference>
<name>A0A2G5FCA3_AQUCA</name>
<keyword evidence="4" id="KW-0175">Coiled coil</keyword>
<reference evidence="6 7" key="1">
    <citation type="submission" date="2017-09" db="EMBL/GenBank/DDBJ databases">
        <title>WGS assembly of Aquilegia coerulea Goldsmith.</title>
        <authorList>
            <person name="Hodges S."/>
            <person name="Kramer E."/>
            <person name="Nordborg M."/>
            <person name="Tomkins J."/>
            <person name="Borevitz J."/>
            <person name="Derieg N."/>
            <person name="Yan J."/>
            <person name="Mihaltcheva S."/>
            <person name="Hayes R.D."/>
            <person name="Rokhsar D."/>
        </authorList>
    </citation>
    <scope>NUCLEOTIDE SEQUENCE [LARGE SCALE GENOMIC DNA]</scope>
    <source>
        <strain evidence="7">cv. Goldsmith</strain>
    </source>
</reference>
<keyword evidence="3" id="KW-0067">ATP-binding</keyword>
<dbReference type="NCBIfam" id="NF040713">
    <property type="entry name" value="ZapE"/>
    <property type="match status" value="1"/>
</dbReference>
<evidence type="ECO:0000256" key="5">
    <source>
        <dbReference type="SAM" id="MobiDB-lite"/>
    </source>
</evidence>
<protein>
    <recommendedName>
        <fullName evidence="8">AAA+ ATPase domain-containing protein</fullName>
    </recommendedName>
</protein>
<keyword evidence="7" id="KW-1185">Reference proteome</keyword>
<proteinExistence type="inferred from homology"/>
<dbReference type="SUPFAM" id="SSF52540">
    <property type="entry name" value="P-loop containing nucleoside triphosphate hydrolases"/>
    <property type="match status" value="1"/>
</dbReference>